<reference evidence="1" key="2">
    <citation type="submission" date="2020-07" db="EMBL/GenBank/DDBJ databases">
        <authorList>
            <person name="Vera ALvarez R."/>
            <person name="Arias-Moreno D.M."/>
            <person name="Jimenez-Jacinto V."/>
            <person name="Jimenez-Bremont J.F."/>
            <person name="Swaminathan K."/>
            <person name="Moose S.P."/>
            <person name="Guerrero-Gonzalez M.L."/>
            <person name="Marino-Ramirez L."/>
            <person name="Landsman D."/>
            <person name="Rodriguez-Kessler M."/>
            <person name="Delgado-Sanchez P."/>
        </authorList>
    </citation>
    <scope>NUCLEOTIDE SEQUENCE</scope>
    <source>
        <tissue evidence="1">Cladode</tissue>
    </source>
</reference>
<accession>A0A7C9EF91</accession>
<protein>
    <submittedName>
        <fullName evidence="1">Uncharacterized protein</fullName>
    </submittedName>
</protein>
<organism evidence="1">
    <name type="scientific">Opuntia streptacantha</name>
    <name type="common">Prickly pear cactus</name>
    <name type="synonym">Opuntia cardona</name>
    <dbReference type="NCBI Taxonomy" id="393608"/>
    <lineage>
        <taxon>Eukaryota</taxon>
        <taxon>Viridiplantae</taxon>
        <taxon>Streptophyta</taxon>
        <taxon>Embryophyta</taxon>
        <taxon>Tracheophyta</taxon>
        <taxon>Spermatophyta</taxon>
        <taxon>Magnoliopsida</taxon>
        <taxon>eudicotyledons</taxon>
        <taxon>Gunneridae</taxon>
        <taxon>Pentapetalae</taxon>
        <taxon>Caryophyllales</taxon>
        <taxon>Cactineae</taxon>
        <taxon>Cactaceae</taxon>
        <taxon>Opuntioideae</taxon>
        <taxon>Opuntia</taxon>
    </lineage>
</organism>
<proteinExistence type="predicted"/>
<dbReference type="EMBL" id="GISG01223133">
    <property type="protein sequence ID" value="MBA4664263.1"/>
    <property type="molecule type" value="Transcribed_RNA"/>
</dbReference>
<evidence type="ECO:0000313" key="1">
    <source>
        <dbReference type="EMBL" id="MBA4664263.1"/>
    </source>
</evidence>
<reference evidence="1" key="1">
    <citation type="journal article" date="2013" name="J. Plant Res.">
        <title>Effect of fungi and light on seed germination of three Opuntia species from semiarid lands of central Mexico.</title>
        <authorList>
            <person name="Delgado-Sanchez P."/>
            <person name="Jimenez-Bremont J.F."/>
            <person name="Guerrero-Gonzalez Mde L."/>
            <person name="Flores J."/>
        </authorList>
    </citation>
    <scope>NUCLEOTIDE SEQUENCE</scope>
    <source>
        <tissue evidence="1">Cladode</tissue>
    </source>
</reference>
<sequence length="121" mass="13742">MVTCTTQNLHRMCAYSLHNFPSVHLPRTLQKIKQISNTNVQPLSLDNLHQRVVITLVVKLRLKFLQWANGIKAVYENGSNLAINSTSGGIRPHATLNLLGFHILLHHYCLVCRLLLQYLSC</sequence>
<dbReference type="AlphaFoldDB" id="A0A7C9EF91"/>
<name>A0A7C9EF91_OPUST</name>